<comment type="similarity">
    <text evidence="2 3">Belongs to the peptidase M16 family.</text>
</comment>
<comment type="cofactor">
    <cofactor evidence="1">
        <name>Zn(2+)</name>
        <dbReference type="ChEBI" id="CHEBI:29105"/>
    </cofactor>
</comment>
<feature type="domain" description="Peptidase M16 N-terminal" evidence="4">
    <location>
        <begin position="15"/>
        <end position="127"/>
    </location>
</feature>
<reference evidence="6" key="1">
    <citation type="submission" date="2020-10" db="EMBL/GenBank/DDBJ databases">
        <authorList>
            <person name="Gilroy R."/>
        </authorList>
    </citation>
    <scope>NUCLEOTIDE SEQUENCE</scope>
    <source>
        <strain evidence="6">17073</strain>
    </source>
</reference>
<dbReference type="InterPro" id="IPR011249">
    <property type="entry name" value="Metalloenz_LuxS/M16"/>
</dbReference>
<protein>
    <submittedName>
        <fullName evidence="6">Insulinase family protein</fullName>
    </submittedName>
</protein>
<evidence type="ECO:0000256" key="2">
    <source>
        <dbReference type="ARBA" id="ARBA00007261"/>
    </source>
</evidence>
<dbReference type="Pfam" id="PF05193">
    <property type="entry name" value="Peptidase_M16_C"/>
    <property type="match status" value="1"/>
</dbReference>
<dbReference type="InterPro" id="IPR050361">
    <property type="entry name" value="MPP/UQCRC_Complex"/>
</dbReference>
<evidence type="ECO:0000256" key="3">
    <source>
        <dbReference type="RuleBase" id="RU004447"/>
    </source>
</evidence>
<organism evidence="6 7">
    <name type="scientific">Candidatus Limisoma intestinavium</name>
    <dbReference type="NCBI Taxonomy" id="2840856"/>
    <lineage>
        <taxon>Bacteria</taxon>
        <taxon>Pseudomonadati</taxon>
        <taxon>Bacteroidota</taxon>
        <taxon>Bacteroidia</taxon>
        <taxon>Bacteroidales</taxon>
        <taxon>Candidatus Limisoma</taxon>
    </lineage>
</organism>
<dbReference type="GO" id="GO:0006508">
    <property type="term" value="P:proteolysis"/>
    <property type="evidence" value="ECO:0007669"/>
    <property type="project" value="InterPro"/>
</dbReference>
<dbReference type="PANTHER" id="PTHR11851:SF49">
    <property type="entry name" value="MITOCHONDRIAL-PROCESSING PEPTIDASE SUBUNIT ALPHA"/>
    <property type="match status" value="1"/>
</dbReference>
<name>A0A9D1IJT0_9BACT</name>
<dbReference type="Proteomes" id="UP000824076">
    <property type="component" value="Unassembled WGS sequence"/>
</dbReference>
<dbReference type="SUPFAM" id="SSF63411">
    <property type="entry name" value="LuxS/MPP-like metallohydrolase"/>
    <property type="match status" value="2"/>
</dbReference>
<dbReference type="InterPro" id="IPR011765">
    <property type="entry name" value="Pept_M16_N"/>
</dbReference>
<dbReference type="GO" id="GO:0004222">
    <property type="term" value="F:metalloendopeptidase activity"/>
    <property type="evidence" value="ECO:0007669"/>
    <property type="project" value="InterPro"/>
</dbReference>
<comment type="caution">
    <text evidence="6">The sequence shown here is derived from an EMBL/GenBank/DDBJ whole genome shotgun (WGS) entry which is preliminary data.</text>
</comment>
<dbReference type="EMBL" id="DVMS01000126">
    <property type="protein sequence ID" value="HIU38885.1"/>
    <property type="molecule type" value="Genomic_DNA"/>
</dbReference>
<dbReference type="InterPro" id="IPR007863">
    <property type="entry name" value="Peptidase_M16_C"/>
</dbReference>
<evidence type="ECO:0000313" key="6">
    <source>
        <dbReference type="EMBL" id="HIU38885.1"/>
    </source>
</evidence>
<evidence type="ECO:0000313" key="7">
    <source>
        <dbReference type="Proteomes" id="UP000824076"/>
    </source>
</evidence>
<gene>
    <name evidence="6" type="ORF">IAD18_04375</name>
</gene>
<evidence type="ECO:0000259" key="4">
    <source>
        <dbReference type="Pfam" id="PF00675"/>
    </source>
</evidence>
<dbReference type="Pfam" id="PF00675">
    <property type="entry name" value="Peptidase_M16"/>
    <property type="match status" value="1"/>
</dbReference>
<dbReference type="PROSITE" id="PS00143">
    <property type="entry name" value="INSULINASE"/>
    <property type="match status" value="1"/>
</dbReference>
<proteinExistence type="inferred from homology"/>
<dbReference type="Gene3D" id="3.30.830.10">
    <property type="entry name" value="Metalloenzyme, LuxS/M16 peptidase-like"/>
    <property type="match status" value="2"/>
</dbReference>
<evidence type="ECO:0000256" key="1">
    <source>
        <dbReference type="ARBA" id="ARBA00001947"/>
    </source>
</evidence>
<accession>A0A9D1IJT0</accession>
<dbReference type="AlphaFoldDB" id="A0A9D1IJT0"/>
<dbReference type="PANTHER" id="PTHR11851">
    <property type="entry name" value="METALLOPROTEASE"/>
    <property type="match status" value="1"/>
</dbReference>
<dbReference type="GO" id="GO:0046872">
    <property type="term" value="F:metal ion binding"/>
    <property type="evidence" value="ECO:0007669"/>
    <property type="project" value="InterPro"/>
</dbReference>
<evidence type="ECO:0000259" key="5">
    <source>
        <dbReference type="Pfam" id="PF05193"/>
    </source>
</evidence>
<sequence>MKIACHKLANGLEVVHSRNAISGMAAVNVLYKVGSRNESPQYTGLAHFLEHLMFTGSENARNFDTCMQEAGGENNAWTNNDITNYYEVLPVQNIETAFWLEADRMQNLLLSDKAVETQRSVVQEEFKQRCLNAPYGDVGHVLRALVYKQSSYRWPVIGKSLSDIEDVPKAVIRDFYTSHYAPNNAILSIVGNVDAEKVFELAHKWFGNMCSRKMANDDVPEEPKQMEARTAHILKDVPYSLLVKAYRMCGRLGTDYVACDLISDLLSNGRSSRLFRNVYAKGGLVSSIDASITGDLADGMFVIKAQLLPGVGFEKAEKAITDELERLLQDGADAMELEKAANRFESNLLFGNLNNDERAYNLAYYQMLGNAEGINMEAERYRSITSSQVLEVGRRLFRPENSSTLYYESNRK</sequence>
<reference evidence="6" key="2">
    <citation type="journal article" date="2021" name="PeerJ">
        <title>Extensive microbial diversity within the chicken gut microbiome revealed by metagenomics and culture.</title>
        <authorList>
            <person name="Gilroy R."/>
            <person name="Ravi A."/>
            <person name="Getino M."/>
            <person name="Pursley I."/>
            <person name="Horton D.L."/>
            <person name="Alikhan N.F."/>
            <person name="Baker D."/>
            <person name="Gharbi K."/>
            <person name="Hall N."/>
            <person name="Watson M."/>
            <person name="Adriaenssens E.M."/>
            <person name="Foster-Nyarko E."/>
            <person name="Jarju S."/>
            <person name="Secka A."/>
            <person name="Antonio M."/>
            <person name="Oren A."/>
            <person name="Chaudhuri R.R."/>
            <person name="La Ragione R."/>
            <person name="Hildebrand F."/>
            <person name="Pallen M.J."/>
        </authorList>
    </citation>
    <scope>NUCLEOTIDE SEQUENCE</scope>
    <source>
        <strain evidence="6">17073</strain>
    </source>
</reference>
<dbReference type="InterPro" id="IPR001431">
    <property type="entry name" value="Pept_M16_Zn_BS"/>
</dbReference>
<feature type="domain" description="Peptidase M16 C-terminal" evidence="5">
    <location>
        <begin position="169"/>
        <end position="343"/>
    </location>
</feature>